<evidence type="ECO:0000313" key="3">
    <source>
        <dbReference type="Proteomes" id="UP000000768"/>
    </source>
</evidence>
<dbReference type="Gramene" id="OQU85571">
    <property type="protein sequence ID" value="OQU85571"/>
    <property type="gene ID" value="SORBI_3004G272950"/>
</dbReference>
<organism evidence="2 3">
    <name type="scientific">Sorghum bicolor</name>
    <name type="common">Sorghum</name>
    <name type="synonym">Sorghum vulgare</name>
    <dbReference type="NCBI Taxonomy" id="4558"/>
    <lineage>
        <taxon>Eukaryota</taxon>
        <taxon>Viridiplantae</taxon>
        <taxon>Streptophyta</taxon>
        <taxon>Embryophyta</taxon>
        <taxon>Tracheophyta</taxon>
        <taxon>Spermatophyta</taxon>
        <taxon>Magnoliopsida</taxon>
        <taxon>Liliopsida</taxon>
        <taxon>Poales</taxon>
        <taxon>Poaceae</taxon>
        <taxon>PACMAD clade</taxon>
        <taxon>Panicoideae</taxon>
        <taxon>Andropogonodae</taxon>
        <taxon>Andropogoneae</taxon>
        <taxon>Sorghinae</taxon>
        <taxon>Sorghum</taxon>
    </lineage>
</organism>
<gene>
    <name evidence="2" type="ORF">SORBI_3004G272950</name>
</gene>
<dbReference type="Proteomes" id="UP000000768">
    <property type="component" value="Chromosome 4"/>
</dbReference>
<dbReference type="AlphaFoldDB" id="A0A1Z5RP82"/>
<feature type="compositionally biased region" description="Pro residues" evidence="1">
    <location>
        <begin position="80"/>
        <end position="93"/>
    </location>
</feature>
<keyword evidence="3" id="KW-1185">Reference proteome</keyword>
<protein>
    <submittedName>
        <fullName evidence="2">Uncharacterized protein</fullName>
    </submittedName>
</protein>
<dbReference type="InParanoid" id="A0A1Z5RP82"/>
<proteinExistence type="predicted"/>
<dbReference type="EMBL" id="CM000763">
    <property type="protein sequence ID" value="OQU85571.1"/>
    <property type="molecule type" value="Genomic_DNA"/>
</dbReference>
<evidence type="ECO:0000313" key="2">
    <source>
        <dbReference type="EMBL" id="OQU85573.1"/>
    </source>
</evidence>
<feature type="region of interest" description="Disordered" evidence="1">
    <location>
        <begin position="64"/>
        <end position="97"/>
    </location>
</feature>
<dbReference type="EMBL" id="CM000763">
    <property type="protein sequence ID" value="OQU85572.1"/>
    <property type="molecule type" value="Genomic_DNA"/>
</dbReference>
<feature type="compositionally biased region" description="Polar residues" evidence="1">
    <location>
        <begin position="64"/>
        <end position="78"/>
    </location>
</feature>
<reference evidence="2 3" key="1">
    <citation type="journal article" date="2009" name="Nature">
        <title>The Sorghum bicolor genome and the diversification of grasses.</title>
        <authorList>
            <person name="Paterson A.H."/>
            <person name="Bowers J.E."/>
            <person name="Bruggmann R."/>
            <person name="Dubchak I."/>
            <person name="Grimwood J."/>
            <person name="Gundlach H."/>
            <person name="Haberer G."/>
            <person name="Hellsten U."/>
            <person name="Mitros T."/>
            <person name="Poliakov A."/>
            <person name="Schmutz J."/>
            <person name="Spannagl M."/>
            <person name="Tang H."/>
            <person name="Wang X."/>
            <person name="Wicker T."/>
            <person name="Bharti A.K."/>
            <person name="Chapman J."/>
            <person name="Feltus F.A."/>
            <person name="Gowik U."/>
            <person name="Grigoriev I.V."/>
            <person name="Lyons E."/>
            <person name="Maher C.A."/>
            <person name="Martis M."/>
            <person name="Narechania A."/>
            <person name="Otillar R.P."/>
            <person name="Penning B.W."/>
            <person name="Salamov A.A."/>
            <person name="Wang Y."/>
            <person name="Zhang L."/>
            <person name="Carpita N.C."/>
            <person name="Freeling M."/>
            <person name="Gingle A.R."/>
            <person name="Hash C.T."/>
            <person name="Keller B."/>
            <person name="Klein P."/>
            <person name="Kresovich S."/>
            <person name="McCann M.C."/>
            <person name="Ming R."/>
            <person name="Peterson D.G."/>
            <person name="Mehboob-ur-Rahman"/>
            <person name="Ware D."/>
            <person name="Westhoff P."/>
            <person name="Mayer K.F."/>
            <person name="Messing J."/>
            <person name="Rokhsar D.S."/>
        </authorList>
    </citation>
    <scope>NUCLEOTIDE SEQUENCE [LARGE SCALE GENOMIC DNA]</scope>
    <source>
        <strain evidence="3">cv. BTx623</strain>
    </source>
</reference>
<reference evidence="3" key="3">
    <citation type="journal article" date="2018" name="Plant J.">
        <title>The Sorghum bicolor reference genome: improved assembly, gene annotations, a transcriptome atlas, and signatures of genome organization.</title>
        <authorList>
            <person name="McCormick R.F."/>
            <person name="Truong S.K."/>
            <person name="Sreedasyam A."/>
            <person name="Jenkins J."/>
            <person name="Shu S."/>
            <person name="Sims D."/>
            <person name="Kennedy M."/>
            <person name="Amirebrahimi M."/>
            <person name="Weers B.D."/>
            <person name="McKinley B."/>
            <person name="Mattison A."/>
            <person name="Morishige D.T."/>
            <person name="Grimwood J."/>
            <person name="Schmutz J."/>
            <person name="Mullet J.E."/>
        </authorList>
    </citation>
    <scope>NUCLEOTIDE SEQUENCE [LARGE SCALE GENOMIC DNA]</scope>
    <source>
        <strain evidence="3">cv. BTx623</strain>
    </source>
</reference>
<dbReference type="Gramene" id="OQU85573">
    <property type="protein sequence ID" value="OQU85573"/>
    <property type="gene ID" value="SORBI_3004G272950"/>
</dbReference>
<reference evidence="2" key="2">
    <citation type="submission" date="2017-02" db="EMBL/GenBank/DDBJ databases">
        <title>WGS assembly of Sorghum bicolor.</title>
        <authorList>
            <person name="Paterson A."/>
            <person name="Mullet J."/>
            <person name="Bowers J."/>
            <person name="Bruggmann R."/>
            <person name="Dubchak I."/>
            <person name="Grimwood J."/>
            <person name="Gundlach H."/>
            <person name="Haberer G."/>
            <person name="Hellsten U."/>
            <person name="Mitros T."/>
            <person name="Poliakov A."/>
            <person name="Schmutz J."/>
            <person name="Spannagl M."/>
            <person name="Tang H."/>
            <person name="Wang X."/>
            <person name="Wicker T."/>
            <person name="Bharti A."/>
            <person name="Chapman J."/>
            <person name="Feltus F."/>
            <person name="Gowik U."/>
            <person name="Grigoriev I."/>
            <person name="Lyons E."/>
            <person name="Maher C."/>
            <person name="Martis M."/>
            <person name="Narechania A."/>
            <person name="Otillar R."/>
            <person name="Penning B."/>
            <person name="Salamov A."/>
            <person name="Wang Y."/>
            <person name="Zhang L."/>
            <person name="Carpita N."/>
            <person name="Freeling M."/>
            <person name="Gingle A."/>
            <person name="Hash C."/>
            <person name="Keller B."/>
            <person name="Klein P."/>
            <person name="Kresovich S."/>
            <person name="Mccann M."/>
            <person name="Ming R."/>
            <person name="Peterson D."/>
            <person name="Rahman M."/>
            <person name="Ware D."/>
            <person name="Westhoff P."/>
            <person name="Mayer K."/>
            <person name="Messing J."/>
            <person name="Sims D."/>
            <person name="Jenkins J."/>
            <person name="Shu S."/>
            <person name="Rokhsar D."/>
        </authorList>
    </citation>
    <scope>NUCLEOTIDE SEQUENCE</scope>
</reference>
<sequence length="116" mass="12224">MHDGLDSHPTAAASPPRSVHGPVTMGKLCRCSQSQLEALITLVCELSSTGPSTTADAMAPSLVSNGVASNGTGNRTNVPLQPPPPQIGRPPVHPADHRRHRFFKVSGVTREKQGEE</sequence>
<name>A0A1Z5RP82_SORBI</name>
<feature type="region of interest" description="Disordered" evidence="1">
    <location>
        <begin position="1"/>
        <end position="24"/>
    </location>
</feature>
<dbReference type="EMBL" id="CM000763">
    <property type="protein sequence ID" value="OQU85573.1"/>
    <property type="molecule type" value="Genomic_DNA"/>
</dbReference>
<dbReference type="Gramene" id="OQU85572">
    <property type="protein sequence ID" value="OQU85572"/>
    <property type="gene ID" value="SORBI_3004G272950"/>
</dbReference>
<evidence type="ECO:0000256" key="1">
    <source>
        <dbReference type="SAM" id="MobiDB-lite"/>
    </source>
</evidence>
<accession>A0A1Z5RP82</accession>